<gene>
    <name evidence="2" type="ORF">Ani05nite_67000</name>
</gene>
<proteinExistence type="predicted"/>
<reference evidence="2" key="1">
    <citation type="submission" date="2021-01" db="EMBL/GenBank/DDBJ databases">
        <title>Whole genome shotgun sequence of Actinoplanes nipponensis NBRC 14063.</title>
        <authorList>
            <person name="Komaki H."/>
            <person name="Tamura T."/>
        </authorList>
    </citation>
    <scope>NUCLEOTIDE SEQUENCE</scope>
    <source>
        <strain evidence="2">NBRC 14063</strain>
    </source>
</reference>
<comment type="caution">
    <text evidence="2">The sequence shown here is derived from an EMBL/GenBank/DDBJ whole genome shotgun (WGS) entry which is preliminary data.</text>
</comment>
<name>A0A919MQ09_9ACTN</name>
<dbReference type="RefSeq" id="WP_203775004.1">
    <property type="nucleotide sequence ID" value="NZ_BAAAYJ010000074.1"/>
</dbReference>
<evidence type="ECO:0000256" key="1">
    <source>
        <dbReference type="SAM" id="Phobius"/>
    </source>
</evidence>
<evidence type="ECO:0000313" key="3">
    <source>
        <dbReference type="Proteomes" id="UP000647172"/>
    </source>
</evidence>
<evidence type="ECO:0000313" key="2">
    <source>
        <dbReference type="EMBL" id="GIE53166.1"/>
    </source>
</evidence>
<keyword evidence="1" id="KW-1133">Transmembrane helix</keyword>
<keyword evidence="3" id="KW-1185">Reference proteome</keyword>
<accession>A0A919MQ09</accession>
<feature type="transmembrane region" description="Helical" evidence="1">
    <location>
        <begin position="389"/>
        <end position="416"/>
    </location>
</feature>
<dbReference type="Proteomes" id="UP000647172">
    <property type="component" value="Unassembled WGS sequence"/>
</dbReference>
<keyword evidence="1" id="KW-0472">Membrane</keyword>
<protein>
    <submittedName>
        <fullName evidence="2">Uncharacterized protein</fullName>
    </submittedName>
</protein>
<sequence length="622" mass="68165">MRNACFPSAPGALSRSLTAHTAYAEAQAAWLAWLTAGHEPSNAEQLTLYQVIRQTVERRRPSGAWADMDDRIIPPADVLENVLDRDKYDAFGTQIETLRRRVEETGRALCELLGSNDLAEELDAYSYEAQLDYLATLLDQLPASNVGMLFIRKSIHLDQSPLPAVHPDRITRKPIKFLTSDLPGVRRAAKLWIHAAMKMLPALVKDQKPDKLTGLLVDFIGRYFPDDLPAAQDFEQRFANAKAYLRDHPDLWKSRFDLELAGRINMFFEVVNVVVAVRKTADRPSFTTVLGLVKSITGLGSAALSTKWERATTFVATDLGKAVKCGLAETNAVLDVITAAVEIYASAESYENGDLSVAAGHALQGVGLATGAVIAGVDAAATFLAADAVLAFIPGLQVIALGALVAVFVGALLVAYTEDTKFESWLQNSWFGNRWENVDAEAGPEDVWFRAKRVDGTPDIGRQLSTYLATLYPPHLTARIGEHTPLLVGVECKPVLAYASSEVDLWRLADTSGPLEPAHWVRIPVFRRPWTLGRLDDQRVFPDPPTGDPDRRIDSWVASFGPLEWSNGTNPGFDMTGQHIELEIVIPDQLAPQIVEAVGGGEAGQDFSFPYVVRSRVEVTPA</sequence>
<organism evidence="2 3">
    <name type="scientific">Actinoplanes nipponensis</name>
    <dbReference type="NCBI Taxonomy" id="135950"/>
    <lineage>
        <taxon>Bacteria</taxon>
        <taxon>Bacillati</taxon>
        <taxon>Actinomycetota</taxon>
        <taxon>Actinomycetes</taxon>
        <taxon>Micromonosporales</taxon>
        <taxon>Micromonosporaceae</taxon>
        <taxon>Actinoplanes</taxon>
    </lineage>
</organism>
<dbReference type="EMBL" id="BOMQ01000079">
    <property type="protein sequence ID" value="GIE53166.1"/>
    <property type="molecule type" value="Genomic_DNA"/>
</dbReference>
<keyword evidence="1" id="KW-0812">Transmembrane</keyword>
<dbReference type="AlphaFoldDB" id="A0A919MQ09"/>